<gene>
    <name evidence="2" type="ORF">EHS24_005385</name>
</gene>
<dbReference type="RefSeq" id="XP_028471785.1">
    <property type="nucleotide sequence ID" value="XM_028620910.1"/>
</dbReference>
<dbReference type="Proteomes" id="UP000279236">
    <property type="component" value="Unassembled WGS sequence"/>
</dbReference>
<feature type="compositionally biased region" description="Polar residues" evidence="1">
    <location>
        <begin position="45"/>
        <end position="56"/>
    </location>
</feature>
<protein>
    <submittedName>
        <fullName evidence="2">Uncharacterized protein</fullName>
    </submittedName>
</protein>
<dbReference type="EMBL" id="RSCE01000022">
    <property type="protein sequence ID" value="RSH76638.1"/>
    <property type="molecule type" value="Genomic_DNA"/>
</dbReference>
<name>A0A427XCS9_9TREE</name>
<feature type="compositionally biased region" description="Basic and acidic residues" evidence="1">
    <location>
        <begin position="1"/>
        <end position="14"/>
    </location>
</feature>
<proteinExistence type="predicted"/>
<accession>A0A427XCS9</accession>
<keyword evidence="3" id="KW-1185">Reference proteome</keyword>
<feature type="region of interest" description="Disordered" evidence="1">
    <location>
        <begin position="1"/>
        <end position="56"/>
    </location>
</feature>
<comment type="caution">
    <text evidence="2">The sequence shown here is derived from an EMBL/GenBank/DDBJ whole genome shotgun (WGS) entry which is preliminary data.</text>
</comment>
<evidence type="ECO:0000256" key="1">
    <source>
        <dbReference type="SAM" id="MobiDB-lite"/>
    </source>
</evidence>
<evidence type="ECO:0000313" key="3">
    <source>
        <dbReference type="Proteomes" id="UP000279236"/>
    </source>
</evidence>
<sequence length="599" mass="66318">MVSIPKPEKKKDKASAISVRRKAMRTIDATPPLFTIDEKRPELASSPSRTKSPNLSNKAPACRYLAELQIMARSISSSSSAPLSCLLFLQSRPPGVGGHLQGPVESEWESEWELEDVDGDSGATWGPDDRDIEAEFASPKRATSSAALSTNPPSSSRITAAAYPYHGFTIGQRKVKHSTAVLRAAAQCHMNKAGYAALNAAFTPASLVADILDPSLFQGRAVVEKLADTGDLDLTGDPTLKGPIVDQSERCNIPGIYLDPNGRKYLGSAHGRQAQYINKSKRRLKGMAKRVAQHGWPKYRKKKRSKDYRYGHKAGAGHPYYMLWVTTERRLDEVTARQSSKKAKYRLRDAYIKAVEAVFILLTGFFRNKSEPINVFAKELGVITAVPKVCSLNMAQALATGNPYDSETGRDAGLKSAAIMPRRRAELLGLDKGATITLAEFNRTKDPAKFETDNKHCLDQTRSSYWDNKLSRFVCGWTTEGYLLLTVAPIVCDHVREALGIKDEKLAGGVRLYFPIGTRRQYGKLVGRRLTYKICSVNDTAASGEVYVFDGDQFLFTLNQEVYDTANGLHGHKLKGASLRQWWGRFWCWTSTASNPTER</sequence>
<organism evidence="2 3">
    <name type="scientific">Apiotrichum porosum</name>
    <dbReference type="NCBI Taxonomy" id="105984"/>
    <lineage>
        <taxon>Eukaryota</taxon>
        <taxon>Fungi</taxon>
        <taxon>Dikarya</taxon>
        <taxon>Basidiomycota</taxon>
        <taxon>Agaricomycotina</taxon>
        <taxon>Tremellomycetes</taxon>
        <taxon>Trichosporonales</taxon>
        <taxon>Trichosporonaceae</taxon>
        <taxon>Apiotrichum</taxon>
    </lineage>
</organism>
<reference evidence="2 3" key="1">
    <citation type="submission" date="2018-11" db="EMBL/GenBank/DDBJ databases">
        <title>Genome sequence of Apiotrichum porosum DSM 27194.</title>
        <authorList>
            <person name="Aliyu H."/>
            <person name="Gorte O."/>
            <person name="Ochsenreither K."/>
        </authorList>
    </citation>
    <scope>NUCLEOTIDE SEQUENCE [LARGE SCALE GENOMIC DNA]</scope>
    <source>
        <strain evidence="2 3">DSM 27194</strain>
    </source>
</reference>
<dbReference type="GeneID" id="39589928"/>
<evidence type="ECO:0000313" key="2">
    <source>
        <dbReference type="EMBL" id="RSH76638.1"/>
    </source>
</evidence>
<dbReference type="AlphaFoldDB" id="A0A427XCS9"/>